<name>A0ABQ9NEU6_9PEZI</name>
<proteinExistence type="predicted"/>
<evidence type="ECO:0000313" key="1">
    <source>
        <dbReference type="EMBL" id="KAJ9654134.1"/>
    </source>
</evidence>
<evidence type="ECO:0008006" key="3">
    <source>
        <dbReference type="Google" id="ProtNLM"/>
    </source>
</evidence>
<sequence length="192" mass="20305">MPTSSSTEPKMLAPDKVLLAQIFPDNLPSSIKILAQTPETCTFIATFEDANTTTHVTSKVVVRLETPRDRLRVATALQAIAVLVIPNLIPEVYRCGRAIAGGEAGLDFSVTEFVTNVVTLESILHGLSEDQEAGLMSELVMAIRRIQGLDLDSTHIRAILAATPLLRSTEQGDNSGARTGVGTLAAGGLAVA</sequence>
<keyword evidence="2" id="KW-1185">Reference proteome</keyword>
<protein>
    <recommendedName>
        <fullName evidence="3">Aminoglycoside phosphotransferase domain-containing protein</fullName>
    </recommendedName>
</protein>
<comment type="caution">
    <text evidence="1">The sequence shown here is derived from an EMBL/GenBank/DDBJ whole genome shotgun (WGS) entry which is preliminary data.</text>
</comment>
<dbReference type="EMBL" id="JAPDRL010000262">
    <property type="protein sequence ID" value="KAJ9654134.1"/>
    <property type="molecule type" value="Genomic_DNA"/>
</dbReference>
<dbReference type="Proteomes" id="UP001172684">
    <property type="component" value="Unassembled WGS sequence"/>
</dbReference>
<evidence type="ECO:0000313" key="2">
    <source>
        <dbReference type="Proteomes" id="UP001172684"/>
    </source>
</evidence>
<organism evidence="1 2">
    <name type="scientific">Coniosporium apollinis</name>
    <dbReference type="NCBI Taxonomy" id="61459"/>
    <lineage>
        <taxon>Eukaryota</taxon>
        <taxon>Fungi</taxon>
        <taxon>Dikarya</taxon>
        <taxon>Ascomycota</taxon>
        <taxon>Pezizomycotina</taxon>
        <taxon>Dothideomycetes</taxon>
        <taxon>Dothideomycetes incertae sedis</taxon>
        <taxon>Coniosporium</taxon>
    </lineage>
</organism>
<feature type="non-terminal residue" evidence="1">
    <location>
        <position position="192"/>
    </location>
</feature>
<reference evidence="1" key="1">
    <citation type="submission" date="2022-10" db="EMBL/GenBank/DDBJ databases">
        <title>Culturing micro-colonial fungi from biological soil crusts in the Mojave desert and describing Neophaeococcomyces mojavensis, and introducing the new genera and species Taxawa tesnikishii.</title>
        <authorList>
            <person name="Kurbessoian T."/>
            <person name="Stajich J.E."/>
        </authorList>
    </citation>
    <scope>NUCLEOTIDE SEQUENCE</scope>
    <source>
        <strain evidence="1">TK_1</strain>
    </source>
</reference>
<gene>
    <name evidence="1" type="ORF">H2201_009042</name>
</gene>
<accession>A0ABQ9NEU6</accession>